<dbReference type="InterPro" id="IPR036271">
    <property type="entry name" value="Tet_transcr_reg_TetR-rel_C_sf"/>
</dbReference>
<accession>A0A0W8G9A1</accession>
<dbReference type="Pfam" id="PF00440">
    <property type="entry name" value="TetR_N"/>
    <property type="match status" value="1"/>
</dbReference>
<dbReference type="InterPro" id="IPR041673">
    <property type="entry name" value="TetR_C_23"/>
</dbReference>
<proteinExistence type="predicted"/>
<dbReference type="InterPro" id="IPR050109">
    <property type="entry name" value="HTH-type_TetR-like_transc_reg"/>
</dbReference>
<dbReference type="Pfam" id="PF17931">
    <property type="entry name" value="TetR_C_23"/>
    <property type="match status" value="1"/>
</dbReference>
<sequence>MKISEDRKRENRSQIIRAAVDAMTEKGVKGATMREIARAAGLGDATIYNYFPTKEAIVYAYYEDRLEEGVERLRAIPDLQTYGLREHLQALFETLLEQFLPDREFVAGTFGGVTFSLASDYQYLRPLRSRFFHVVANMFETAVAAGEIPEQAFQELTCQCLWDYYIGLVHYWIRDRSEHFQNTTILIDKSLDLAIGFIRADLLNKAMDMASFLFRHHVMARLDVFQDRMDVLRGQMDAMRQRKRPTTGGEDGRRHSQE</sequence>
<name>A0A0W8G9A1_9ZZZZ</name>
<dbReference type="EMBL" id="LNQE01000044">
    <property type="protein sequence ID" value="KUG29727.1"/>
    <property type="molecule type" value="Genomic_DNA"/>
</dbReference>
<evidence type="ECO:0000313" key="6">
    <source>
        <dbReference type="EMBL" id="KUG29727.1"/>
    </source>
</evidence>
<reference evidence="6" key="1">
    <citation type="journal article" date="2015" name="Proc. Natl. Acad. Sci. U.S.A.">
        <title>Networks of energetic and metabolic interactions define dynamics in microbial communities.</title>
        <authorList>
            <person name="Embree M."/>
            <person name="Liu J.K."/>
            <person name="Al-Bassam M.M."/>
            <person name="Zengler K."/>
        </authorList>
    </citation>
    <scope>NUCLEOTIDE SEQUENCE</scope>
</reference>
<dbReference type="SUPFAM" id="SSF46689">
    <property type="entry name" value="Homeodomain-like"/>
    <property type="match status" value="1"/>
</dbReference>
<keyword evidence="3" id="KW-0804">Transcription</keyword>
<evidence type="ECO:0000256" key="4">
    <source>
        <dbReference type="SAM" id="MobiDB-lite"/>
    </source>
</evidence>
<evidence type="ECO:0000256" key="1">
    <source>
        <dbReference type="ARBA" id="ARBA00023015"/>
    </source>
</evidence>
<dbReference type="SUPFAM" id="SSF48498">
    <property type="entry name" value="Tetracyclin repressor-like, C-terminal domain"/>
    <property type="match status" value="1"/>
</dbReference>
<keyword evidence="1" id="KW-0805">Transcription regulation</keyword>
<dbReference type="InterPro" id="IPR001647">
    <property type="entry name" value="HTH_TetR"/>
</dbReference>
<comment type="caution">
    <text evidence="6">The sequence shown here is derived from an EMBL/GenBank/DDBJ whole genome shotgun (WGS) entry which is preliminary data.</text>
</comment>
<evidence type="ECO:0000256" key="3">
    <source>
        <dbReference type="ARBA" id="ARBA00023163"/>
    </source>
</evidence>
<dbReference type="PANTHER" id="PTHR30055:SF234">
    <property type="entry name" value="HTH-TYPE TRANSCRIPTIONAL REGULATOR BETI"/>
    <property type="match status" value="1"/>
</dbReference>
<gene>
    <name evidence="6" type="ORF">ASZ90_000369</name>
</gene>
<feature type="region of interest" description="Disordered" evidence="4">
    <location>
        <begin position="236"/>
        <end position="258"/>
    </location>
</feature>
<evidence type="ECO:0000256" key="2">
    <source>
        <dbReference type="ARBA" id="ARBA00023125"/>
    </source>
</evidence>
<organism evidence="6">
    <name type="scientific">hydrocarbon metagenome</name>
    <dbReference type="NCBI Taxonomy" id="938273"/>
    <lineage>
        <taxon>unclassified sequences</taxon>
        <taxon>metagenomes</taxon>
        <taxon>ecological metagenomes</taxon>
    </lineage>
</organism>
<dbReference type="InterPro" id="IPR023772">
    <property type="entry name" value="DNA-bd_HTH_TetR-type_CS"/>
</dbReference>
<dbReference type="GO" id="GO:0000976">
    <property type="term" value="F:transcription cis-regulatory region binding"/>
    <property type="evidence" value="ECO:0007669"/>
    <property type="project" value="TreeGrafter"/>
</dbReference>
<feature type="domain" description="HTH tetR-type" evidence="5">
    <location>
        <begin position="9"/>
        <end position="69"/>
    </location>
</feature>
<dbReference type="PANTHER" id="PTHR30055">
    <property type="entry name" value="HTH-TYPE TRANSCRIPTIONAL REGULATOR RUTR"/>
    <property type="match status" value="1"/>
</dbReference>
<evidence type="ECO:0000259" key="5">
    <source>
        <dbReference type="PROSITE" id="PS50977"/>
    </source>
</evidence>
<dbReference type="InterPro" id="IPR009057">
    <property type="entry name" value="Homeodomain-like_sf"/>
</dbReference>
<protein>
    <submittedName>
        <fullName evidence="6">Transcriptional regulator, tetr family</fullName>
    </submittedName>
</protein>
<dbReference type="Gene3D" id="1.10.357.10">
    <property type="entry name" value="Tetracycline Repressor, domain 2"/>
    <property type="match status" value="1"/>
</dbReference>
<dbReference type="AlphaFoldDB" id="A0A0W8G9A1"/>
<dbReference type="PRINTS" id="PR00455">
    <property type="entry name" value="HTHTETR"/>
</dbReference>
<dbReference type="GO" id="GO:0003700">
    <property type="term" value="F:DNA-binding transcription factor activity"/>
    <property type="evidence" value="ECO:0007669"/>
    <property type="project" value="TreeGrafter"/>
</dbReference>
<dbReference type="PROSITE" id="PS50977">
    <property type="entry name" value="HTH_TETR_2"/>
    <property type="match status" value="1"/>
</dbReference>
<dbReference type="PROSITE" id="PS01081">
    <property type="entry name" value="HTH_TETR_1"/>
    <property type="match status" value="1"/>
</dbReference>
<keyword evidence="2" id="KW-0238">DNA-binding</keyword>